<evidence type="ECO:0000313" key="1">
    <source>
        <dbReference type="EMBL" id="WAI50496.1"/>
    </source>
</evidence>
<dbReference type="Proteomes" id="UP001163624">
    <property type="component" value="Chromosome"/>
</dbReference>
<keyword evidence="2" id="KW-1185">Reference proteome</keyword>
<dbReference type="EMBL" id="CP113432">
    <property type="protein sequence ID" value="WAI50496.1"/>
    <property type="molecule type" value="Genomic_DNA"/>
</dbReference>
<protein>
    <submittedName>
        <fullName evidence="1">Uncharacterized protein</fullName>
    </submittedName>
</protein>
<evidence type="ECO:0000313" key="2">
    <source>
        <dbReference type="Proteomes" id="UP001163624"/>
    </source>
</evidence>
<dbReference type="RefSeq" id="WP_254471219.1">
    <property type="nucleotide sequence ID" value="NZ_CP113432.1"/>
</dbReference>
<sequence length="68" mass="7424">MGNGASCEALWAKENHRPVARELTTMGKDYPQTYKVNNAIFAPTGNARLTGPVDAASVSLYGIWKQKK</sequence>
<proteinExistence type="predicted"/>
<organism evidence="1 2">
    <name type="scientific">Pseudomonas triclosanedens</name>
    <dbReference type="NCBI Taxonomy" id="2961893"/>
    <lineage>
        <taxon>Bacteria</taxon>
        <taxon>Pseudomonadati</taxon>
        <taxon>Pseudomonadota</taxon>
        <taxon>Gammaproteobacteria</taxon>
        <taxon>Pseudomonadales</taxon>
        <taxon>Pseudomonadaceae</taxon>
        <taxon>Pseudomonas</taxon>
    </lineage>
</organism>
<gene>
    <name evidence="1" type="ORF">OU419_04295</name>
</gene>
<accession>A0ABY7A049</accession>
<name>A0ABY7A049_9PSED</name>
<reference evidence="1" key="1">
    <citation type="submission" date="2022-11" db="EMBL/GenBank/DDBJ databases">
        <title>Pseudomonas triclosanedens sp. nov., a triclosan degrader isolated from activated sludge.</title>
        <authorList>
            <person name="Yin Y."/>
            <person name="Lu Z."/>
        </authorList>
    </citation>
    <scope>NUCLEOTIDE SEQUENCE</scope>
    <source>
        <strain evidence="1">ZM23</strain>
    </source>
</reference>